<proteinExistence type="predicted"/>
<evidence type="ECO:0000313" key="1">
    <source>
        <dbReference type="EMBL" id="KAG5626558.1"/>
    </source>
</evidence>
<reference evidence="1 2" key="1">
    <citation type="submission" date="2020-09" db="EMBL/GenBank/DDBJ databases">
        <title>De no assembly of potato wild relative species, Solanum commersonii.</title>
        <authorList>
            <person name="Cho K."/>
        </authorList>
    </citation>
    <scope>NUCLEOTIDE SEQUENCE [LARGE SCALE GENOMIC DNA]</scope>
    <source>
        <strain evidence="1">LZ3.2</strain>
        <tissue evidence="1">Leaf</tissue>
    </source>
</reference>
<comment type="caution">
    <text evidence="1">The sequence shown here is derived from an EMBL/GenBank/DDBJ whole genome shotgun (WGS) entry which is preliminary data.</text>
</comment>
<dbReference type="EMBL" id="JACXVP010000002">
    <property type="protein sequence ID" value="KAG5626558.1"/>
    <property type="molecule type" value="Genomic_DNA"/>
</dbReference>
<dbReference type="AlphaFoldDB" id="A0A9J6APP3"/>
<keyword evidence="2" id="KW-1185">Reference proteome</keyword>
<sequence length="81" mass="9377">MLTPYVCMHQLQDNILFFNSFSQLTGNDLVTKFFISSVNSHNTVKSQEQITVVDPDNFTKELLMSFFFFFIANGRLNPALY</sequence>
<dbReference type="Proteomes" id="UP000824120">
    <property type="component" value="Chromosome 2"/>
</dbReference>
<name>A0A9J6APP3_SOLCO</name>
<gene>
    <name evidence="1" type="ORF">H5410_011776</name>
</gene>
<organism evidence="1 2">
    <name type="scientific">Solanum commersonii</name>
    <name type="common">Commerson's wild potato</name>
    <name type="synonym">Commerson's nightshade</name>
    <dbReference type="NCBI Taxonomy" id="4109"/>
    <lineage>
        <taxon>Eukaryota</taxon>
        <taxon>Viridiplantae</taxon>
        <taxon>Streptophyta</taxon>
        <taxon>Embryophyta</taxon>
        <taxon>Tracheophyta</taxon>
        <taxon>Spermatophyta</taxon>
        <taxon>Magnoliopsida</taxon>
        <taxon>eudicotyledons</taxon>
        <taxon>Gunneridae</taxon>
        <taxon>Pentapetalae</taxon>
        <taxon>asterids</taxon>
        <taxon>lamiids</taxon>
        <taxon>Solanales</taxon>
        <taxon>Solanaceae</taxon>
        <taxon>Solanoideae</taxon>
        <taxon>Solaneae</taxon>
        <taxon>Solanum</taxon>
    </lineage>
</organism>
<accession>A0A9J6APP3</accession>
<protein>
    <submittedName>
        <fullName evidence="1">Uncharacterized protein</fullName>
    </submittedName>
</protein>
<evidence type="ECO:0000313" key="2">
    <source>
        <dbReference type="Proteomes" id="UP000824120"/>
    </source>
</evidence>